<keyword evidence="2" id="KW-0812">Transmembrane</keyword>
<feature type="transmembrane region" description="Helical" evidence="2">
    <location>
        <begin position="90"/>
        <end position="107"/>
    </location>
</feature>
<feature type="region of interest" description="Disordered" evidence="1">
    <location>
        <begin position="1"/>
        <end position="22"/>
    </location>
</feature>
<dbReference type="EMBL" id="SWJE01000004">
    <property type="protein sequence ID" value="TKC90175.1"/>
    <property type="molecule type" value="Genomic_DNA"/>
</dbReference>
<gene>
    <name evidence="3" type="ORF">FAZ69_08490</name>
</gene>
<reference evidence="3 4" key="1">
    <citation type="submission" date="2019-04" db="EMBL/GenBank/DDBJ databases">
        <title>Trinickia sp. 7GSK02, isolated from subtropical forest soil.</title>
        <authorList>
            <person name="Gao Z.-H."/>
            <person name="Qiu L.-H."/>
        </authorList>
    </citation>
    <scope>NUCLEOTIDE SEQUENCE [LARGE SCALE GENOMIC DNA]</scope>
    <source>
        <strain evidence="3 4">7GSK02</strain>
    </source>
</reference>
<sequence>MGKPTMSLRESGSVEQDRRRDSGCGMVMAQLSGECRRLLQPSTPVNQLMEREMDVAMSTVRKQSLAFFGLALLAAFVAFLMLFVGRIDHFLATGVSVLALIAFVLLFNRAWTLWEQAHQVLDHG</sequence>
<keyword evidence="2" id="KW-1133">Transmembrane helix</keyword>
<dbReference type="Proteomes" id="UP000305539">
    <property type="component" value="Unassembled WGS sequence"/>
</dbReference>
<proteinExistence type="predicted"/>
<protein>
    <submittedName>
        <fullName evidence="3">Uncharacterized protein</fullName>
    </submittedName>
</protein>
<evidence type="ECO:0000256" key="1">
    <source>
        <dbReference type="SAM" id="MobiDB-lite"/>
    </source>
</evidence>
<evidence type="ECO:0000313" key="3">
    <source>
        <dbReference type="EMBL" id="TKC90175.1"/>
    </source>
</evidence>
<keyword evidence="2" id="KW-0472">Membrane</keyword>
<evidence type="ECO:0000313" key="4">
    <source>
        <dbReference type="Proteomes" id="UP000305539"/>
    </source>
</evidence>
<dbReference type="AlphaFoldDB" id="A0A4U1IA09"/>
<dbReference type="RefSeq" id="WP_136893505.1">
    <property type="nucleotide sequence ID" value="NZ_SWJE01000004.1"/>
</dbReference>
<accession>A0A4U1IA09</accession>
<organism evidence="3 4">
    <name type="scientific">Trinickia terrae</name>
    <dbReference type="NCBI Taxonomy" id="2571161"/>
    <lineage>
        <taxon>Bacteria</taxon>
        <taxon>Pseudomonadati</taxon>
        <taxon>Pseudomonadota</taxon>
        <taxon>Betaproteobacteria</taxon>
        <taxon>Burkholderiales</taxon>
        <taxon>Burkholderiaceae</taxon>
        <taxon>Trinickia</taxon>
    </lineage>
</organism>
<comment type="caution">
    <text evidence="3">The sequence shown here is derived from an EMBL/GenBank/DDBJ whole genome shotgun (WGS) entry which is preliminary data.</text>
</comment>
<keyword evidence="4" id="KW-1185">Reference proteome</keyword>
<feature type="transmembrane region" description="Helical" evidence="2">
    <location>
        <begin position="65"/>
        <end position="84"/>
    </location>
</feature>
<evidence type="ECO:0000256" key="2">
    <source>
        <dbReference type="SAM" id="Phobius"/>
    </source>
</evidence>
<name>A0A4U1IA09_9BURK</name>